<evidence type="ECO:0000259" key="1">
    <source>
        <dbReference type="Pfam" id="PF00582"/>
    </source>
</evidence>
<protein>
    <submittedName>
        <fullName evidence="2">Nucleotide-binding universal stress protein, UspA family</fullName>
    </submittedName>
</protein>
<evidence type="ECO:0000313" key="2">
    <source>
        <dbReference type="EMBL" id="SDE23698.1"/>
    </source>
</evidence>
<reference evidence="2 3" key="1">
    <citation type="submission" date="2016-10" db="EMBL/GenBank/DDBJ databases">
        <authorList>
            <person name="de Groot N.N."/>
        </authorList>
    </citation>
    <scope>NUCLEOTIDE SEQUENCE [LARGE SCALE GENOMIC DNA]</scope>
    <source>
        <strain evidence="2 3">DSM 23421</strain>
    </source>
</reference>
<keyword evidence="3" id="KW-1185">Reference proteome</keyword>
<dbReference type="STRING" id="641691.SAMN05421636_10463"/>
<proteinExistence type="predicted"/>
<dbReference type="CDD" id="cd00293">
    <property type="entry name" value="USP-like"/>
    <property type="match status" value="1"/>
</dbReference>
<dbReference type="Proteomes" id="UP000199109">
    <property type="component" value="Unassembled WGS sequence"/>
</dbReference>
<evidence type="ECO:0000313" key="3">
    <source>
        <dbReference type="Proteomes" id="UP000199109"/>
    </source>
</evidence>
<accession>A0A1G7B999</accession>
<dbReference type="Gene3D" id="3.40.50.12370">
    <property type="match status" value="1"/>
</dbReference>
<dbReference type="OrthoDB" id="9788959at2"/>
<dbReference type="AlphaFoldDB" id="A0A1G7B999"/>
<dbReference type="InterPro" id="IPR006016">
    <property type="entry name" value="UspA"/>
</dbReference>
<gene>
    <name evidence="2" type="ORF">SAMN05421636_10463</name>
</gene>
<dbReference type="EMBL" id="FNAO01000004">
    <property type="protein sequence ID" value="SDE23698.1"/>
    <property type="molecule type" value="Genomic_DNA"/>
</dbReference>
<dbReference type="SUPFAM" id="SSF52402">
    <property type="entry name" value="Adenine nucleotide alpha hydrolases-like"/>
    <property type="match status" value="2"/>
</dbReference>
<sequence length="292" mass="33148">MKCVLLVTDFSANARNALNYGTLLFERIPTVFLLLNIHKKPADNAYEGDGLNFWEEQATHALGKFLKEVKSDYKNPKHSFTTIAKPLPFANAIKDVVDKNAIDLILLPTKGPRGARETFLGTDTVRAINSIKNVPIIVVPNTFTAKKPAQIVFSTNFERAFQRNELDVLVLLTKSLRCKLKIVQIMNDSHLDEFQKLNKDYLTDIFNGLEHSFQKIKVETSETEAINEYVKRMDGDMISLVNHRYNFLQKIIQENVVKKVTFNSEVPILVLPELVSNRPISVRTVSDGKMVL</sequence>
<dbReference type="Pfam" id="PF00582">
    <property type="entry name" value="Usp"/>
    <property type="match status" value="1"/>
</dbReference>
<name>A0A1G7B999_9FLAO</name>
<feature type="domain" description="UspA" evidence="1">
    <location>
        <begin position="2"/>
        <end position="139"/>
    </location>
</feature>
<dbReference type="RefSeq" id="WP_091867510.1">
    <property type="nucleotide sequence ID" value="NZ_FNAO01000004.1"/>
</dbReference>
<organism evidence="2 3">
    <name type="scientific">Pricia antarctica</name>
    <dbReference type="NCBI Taxonomy" id="641691"/>
    <lineage>
        <taxon>Bacteria</taxon>
        <taxon>Pseudomonadati</taxon>
        <taxon>Bacteroidota</taxon>
        <taxon>Flavobacteriia</taxon>
        <taxon>Flavobacteriales</taxon>
        <taxon>Flavobacteriaceae</taxon>
        <taxon>Pricia</taxon>
    </lineage>
</organism>